<evidence type="ECO:0000313" key="4">
    <source>
        <dbReference type="Proteomes" id="UP001589734"/>
    </source>
</evidence>
<organism evidence="3 4">
    <name type="scientific">Flavobacterium procerum</name>
    <dbReference type="NCBI Taxonomy" id="1455569"/>
    <lineage>
        <taxon>Bacteria</taxon>
        <taxon>Pseudomonadati</taxon>
        <taxon>Bacteroidota</taxon>
        <taxon>Flavobacteriia</taxon>
        <taxon>Flavobacteriales</taxon>
        <taxon>Flavobacteriaceae</taxon>
        <taxon>Flavobacterium</taxon>
    </lineage>
</organism>
<name>A0ABV6BMY9_9FLAO</name>
<keyword evidence="4" id="KW-1185">Reference proteome</keyword>
<dbReference type="Proteomes" id="UP001589734">
    <property type="component" value="Unassembled WGS sequence"/>
</dbReference>
<protein>
    <submittedName>
        <fullName evidence="3">DUF262 domain-containing protein</fullName>
    </submittedName>
</protein>
<comment type="caution">
    <text evidence="3">The sequence shown here is derived from an EMBL/GenBank/DDBJ whole genome shotgun (WGS) entry which is preliminary data.</text>
</comment>
<feature type="domain" description="GmrSD restriction endonucleases C-terminal" evidence="2">
    <location>
        <begin position="506"/>
        <end position="638"/>
    </location>
</feature>
<dbReference type="EMBL" id="JBHLYW010000003">
    <property type="protein sequence ID" value="MFC0076001.1"/>
    <property type="molecule type" value="Genomic_DNA"/>
</dbReference>
<proteinExistence type="predicted"/>
<reference evidence="3 4" key="1">
    <citation type="submission" date="2024-09" db="EMBL/GenBank/DDBJ databases">
        <authorList>
            <person name="Sun Q."/>
            <person name="Mori K."/>
        </authorList>
    </citation>
    <scope>NUCLEOTIDE SEQUENCE [LARGE SCALE GENOMIC DNA]</scope>
    <source>
        <strain evidence="3 4">CGMCC 1.12926</strain>
    </source>
</reference>
<dbReference type="RefSeq" id="WP_379683273.1">
    <property type="nucleotide sequence ID" value="NZ_JBHLYW010000003.1"/>
</dbReference>
<accession>A0ABV6BMY9</accession>
<dbReference type="InterPro" id="IPR004919">
    <property type="entry name" value="GmrSD_N"/>
</dbReference>
<dbReference type="InterPro" id="IPR011089">
    <property type="entry name" value="GmrSD_C"/>
</dbReference>
<dbReference type="PANTHER" id="PTHR35149:SF2">
    <property type="entry name" value="DUF262 DOMAIN-CONTAINING PROTEIN"/>
    <property type="match status" value="1"/>
</dbReference>
<dbReference type="Pfam" id="PF07510">
    <property type="entry name" value="GmrSD_C"/>
    <property type="match status" value="1"/>
</dbReference>
<evidence type="ECO:0000313" key="3">
    <source>
        <dbReference type="EMBL" id="MFC0076001.1"/>
    </source>
</evidence>
<feature type="domain" description="GmrSD restriction endonucleases N-terminal" evidence="1">
    <location>
        <begin position="10"/>
        <end position="226"/>
    </location>
</feature>
<evidence type="ECO:0000259" key="1">
    <source>
        <dbReference type="Pfam" id="PF03235"/>
    </source>
</evidence>
<dbReference type="PANTHER" id="PTHR35149">
    <property type="entry name" value="SLL5132 PROTEIN"/>
    <property type="match status" value="1"/>
</dbReference>
<evidence type="ECO:0000259" key="2">
    <source>
        <dbReference type="Pfam" id="PF07510"/>
    </source>
</evidence>
<gene>
    <name evidence="3" type="ORF">ACFFLS_03040</name>
</gene>
<sequence>MKFKTKEITLKEIVKDKLEFLIPVYQRPYVWDAVEINKLLEDLEHNFKNNIVKNLDNDYFVGNTYVVKSPETNNLLEVIDGQQRFTTFWLISFCFKNLNINSDLTNYLEIEYDNNKKDIRFDFDIRKEVYEYLKGLLDGSSDRRFQDVSNFEFLKNIASGIETIKGYLKAKRNELNLLEYGNYIFNNVKFIFNEAPEYTDLNALFVALGTSGIQLQQSDILKARLLDKIIEKNERIKYAKIWEACENMNNYFESNVKTSFPYNNDKDKIKRSHFSEFNETIFNLKNDNYISEGKRNLTIDEILKIEDKMIFNNTTEIIQNSACRSIISFNILLSHTYRIFRKQNGFTEDIESMDSKKILENIKIEEIKEVEKFFLLLWRVRYLFDRYVVKWRNEEGEEISNENEKLLLASVNKNESKGKIYFSRSNNENSEIQMLQSVLYFTGIFAQQYWLTPFIDFLLKSENLNNENLILKELERIDNIMLPGDKKEISWKLINEEIALPKFEDINKTLSESSGTGFNHYWFYKLEYILWKNRDVNDDKVKQYRITSKNSIEHIFPQNEENKNNLNDLDDGIDWLNAFGNLALLSVGQNSSYSNQDVAKKRIDFYNKSTYDSLKLAKIYANNSWNSEQIKQHQEEMIILLENHYQQG</sequence>
<dbReference type="Pfam" id="PF03235">
    <property type="entry name" value="GmrSD_N"/>
    <property type="match status" value="1"/>
</dbReference>